<protein>
    <submittedName>
        <fullName evidence="1">Uncharacterized protein</fullName>
    </submittedName>
</protein>
<dbReference type="EMBL" id="CHKL01000264">
    <property type="protein sequence ID" value="COW38106.1"/>
    <property type="molecule type" value="Genomic_DNA"/>
</dbReference>
<sequence>MRTNPSICPASKYVRTLSASASMFDDVSTSSAVIGPSARSESRCAILAAASSSSLGSSLKMPPGDLPVTIAQVAKVTRSAASRGGTSTLSAGPVGFGCSPFCGDGSATPASESTGSVLPTLPCSNSAWARAISSAVWVFWCSCSCCTSSRCSTAYSISFSTL</sequence>
<reference evidence="1 2" key="1">
    <citation type="submission" date="2015-03" db="EMBL/GenBank/DDBJ databases">
        <authorList>
            <consortium name="Pathogen Informatics"/>
        </authorList>
    </citation>
    <scope>NUCLEOTIDE SEQUENCE [LARGE SCALE GENOMIC DNA]</scope>
    <source>
        <strain evidence="1 2">P00601463</strain>
    </source>
</reference>
<accession>A0A654ZPD0</accession>
<organism evidence="1 2">
    <name type="scientific">Mycobacterium tuberculosis</name>
    <dbReference type="NCBI Taxonomy" id="1773"/>
    <lineage>
        <taxon>Bacteria</taxon>
        <taxon>Bacillati</taxon>
        <taxon>Actinomycetota</taxon>
        <taxon>Actinomycetes</taxon>
        <taxon>Mycobacteriales</taxon>
        <taxon>Mycobacteriaceae</taxon>
        <taxon>Mycobacterium</taxon>
        <taxon>Mycobacterium tuberculosis complex</taxon>
    </lineage>
</organism>
<gene>
    <name evidence="1" type="ORF">ERS007741_02363</name>
</gene>
<dbReference type="AlphaFoldDB" id="A0A654ZPD0"/>
<name>A0A654ZPD0_MYCTX</name>
<evidence type="ECO:0000313" key="2">
    <source>
        <dbReference type="Proteomes" id="UP000048600"/>
    </source>
</evidence>
<proteinExistence type="predicted"/>
<dbReference type="Proteomes" id="UP000048600">
    <property type="component" value="Unassembled WGS sequence"/>
</dbReference>
<evidence type="ECO:0000313" key="1">
    <source>
        <dbReference type="EMBL" id="COW38106.1"/>
    </source>
</evidence>